<evidence type="ECO:0000313" key="3">
    <source>
        <dbReference type="Proteomes" id="UP000595437"/>
    </source>
</evidence>
<dbReference type="Proteomes" id="UP000595437">
    <property type="component" value="Chromosome 7"/>
</dbReference>
<proteinExistence type="predicted"/>
<evidence type="ECO:0000313" key="1">
    <source>
        <dbReference type="EMBL" id="QQP37491.1"/>
    </source>
</evidence>
<protein>
    <submittedName>
        <fullName evidence="1">Uncharacterized protein</fullName>
    </submittedName>
</protein>
<dbReference type="EMBL" id="CP045901">
    <property type="protein sequence ID" value="QQP37491.1"/>
    <property type="molecule type" value="Genomic_DNA"/>
</dbReference>
<reference evidence="1" key="2">
    <citation type="journal article" name="Sci. Data">
        <title>Chromosome-scale genome assembly of the sea louse Caligus rogercresseyi by SMRT sequencing and Hi-C analysis.</title>
        <authorList>
            <person name="Gallardo-Escarate C."/>
            <person name="Valenzuela-Munoz V."/>
            <person name="Nunez-Acuna G."/>
            <person name="Valenzuela-Miranda D."/>
            <person name="Goncalves A.T."/>
            <person name="Escobar-Sepulveda H."/>
            <person name="Liachko I."/>
            <person name="Nelson B."/>
            <person name="Roberts S."/>
            <person name="Warren W."/>
        </authorList>
    </citation>
    <scope>NUCLEOTIDE SEQUENCE</scope>
    <source>
        <tissue evidence="1">Whole tissue</tissue>
    </source>
</reference>
<sequence>MFTRLRVLSASMMSKALSALTSKRVCNSLRKSSFFSSAFFRFRRSESTPHEIDHGGDGAS</sequence>
<keyword evidence="3" id="KW-1185">Reference proteome</keyword>
<dbReference type="AlphaFoldDB" id="A0A7T8GU25"/>
<evidence type="ECO:0000313" key="2">
    <source>
        <dbReference type="EMBL" id="QQP50508.1"/>
    </source>
</evidence>
<accession>A0A7T8GU25</accession>
<dbReference type="EMBL" id="CP045896">
    <property type="protein sequence ID" value="QQP50508.1"/>
    <property type="molecule type" value="Genomic_DNA"/>
</dbReference>
<name>A0A7T8GU25_CALRO</name>
<reference evidence="3" key="1">
    <citation type="submission" date="2021-01" db="EMBL/GenBank/DDBJ databases">
        <title>Caligus Genome Assembly.</title>
        <authorList>
            <person name="Gallardo-Escarate C."/>
        </authorList>
    </citation>
    <scope>NUCLEOTIDE SEQUENCE [LARGE SCALE GENOMIC DNA]</scope>
</reference>
<gene>
    <name evidence="2" type="ORF">FKW44_011526</name>
    <name evidence="1" type="ORF">FKW44_017772</name>
</gene>
<dbReference type="Proteomes" id="UP000595437">
    <property type="component" value="Chromosome 12"/>
</dbReference>
<organism evidence="1 3">
    <name type="scientific">Caligus rogercresseyi</name>
    <name type="common">Sea louse</name>
    <dbReference type="NCBI Taxonomy" id="217165"/>
    <lineage>
        <taxon>Eukaryota</taxon>
        <taxon>Metazoa</taxon>
        <taxon>Ecdysozoa</taxon>
        <taxon>Arthropoda</taxon>
        <taxon>Crustacea</taxon>
        <taxon>Multicrustacea</taxon>
        <taxon>Hexanauplia</taxon>
        <taxon>Copepoda</taxon>
        <taxon>Siphonostomatoida</taxon>
        <taxon>Caligidae</taxon>
        <taxon>Caligus</taxon>
    </lineage>
</organism>